<gene>
    <name evidence="1" type="ordered locus">LOC_Os10g34529</name>
</gene>
<dbReference type="EMBL" id="DP000086">
    <property type="protein sequence ID" value="ABG66151.1"/>
    <property type="molecule type" value="Genomic_DNA"/>
</dbReference>
<sequence length="99" mass="10804">MIFSAPPQYEESLPAAGSRGRRVEAIENKEVGRNAAVTAGAAAAVADAEGDRGANEKRLGSSRVTFRQQGWTTMVDDDRRCVEMETGRKQGWSIDMMKN</sequence>
<organism evidence="1">
    <name type="scientific">Oryza sativa subsp. japonica</name>
    <name type="common">Rice</name>
    <dbReference type="NCBI Taxonomy" id="39947"/>
    <lineage>
        <taxon>Eukaryota</taxon>
        <taxon>Viridiplantae</taxon>
        <taxon>Streptophyta</taxon>
        <taxon>Embryophyta</taxon>
        <taxon>Tracheophyta</taxon>
        <taxon>Spermatophyta</taxon>
        <taxon>Magnoliopsida</taxon>
        <taxon>Liliopsida</taxon>
        <taxon>Poales</taxon>
        <taxon>Poaceae</taxon>
        <taxon>BOP clade</taxon>
        <taxon>Oryzoideae</taxon>
        <taxon>Oryzeae</taxon>
        <taxon>Oryzinae</taxon>
        <taxon>Oryza</taxon>
        <taxon>Oryza sativa</taxon>
    </lineage>
</organism>
<name>Q109I4_ORYSJ</name>
<reference evidence="1" key="1">
    <citation type="journal article" date="2003" name="Science">
        <title>In-depth view of structure, activity, and evolution of rice chromosome 10.</title>
        <authorList>
            <consortium name="Rice Chromosome 10 Sequencing Consortium"/>
        </authorList>
    </citation>
    <scope>NUCLEOTIDE SEQUENCE [LARGE SCALE GENOMIC DNA]</scope>
</reference>
<protein>
    <submittedName>
        <fullName evidence="1">Uncharacterized protein</fullName>
    </submittedName>
</protein>
<evidence type="ECO:0000313" key="1">
    <source>
        <dbReference type="EMBL" id="ABG66151.1"/>
    </source>
</evidence>
<reference evidence="1" key="3">
    <citation type="submission" date="2006-07" db="EMBL/GenBank/DDBJ databases">
        <authorList>
            <person name="Buell R."/>
        </authorList>
    </citation>
    <scope>NUCLEOTIDE SEQUENCE</scope>
</reference>
<proteinExistence type="predicted"/>
<dbReference type="AlphaFoldDB" id="Q109I4"/>
<accession>Q109I4</accession>
<reference evidence="1" key="2">
    <citation type="submission" date="2003-05" db="EMBL/GenBank/DDBJ databases">
        <authorList>
            <person name="Buell C.R."/>
            <person name="Wing R.A."/>
            <person name="McCombie W.R."/>
            <person name="Messing J."/>
            <person name="Yuan Q."/>
            <person name="Ouyang S."/>
        </authorList>
    </citation>
    <scope>NUCLEOTIDE SEQUENCE</scope>
</reference>